<organism evidence="2 3">
    <name type="scientific">Mucor flavus</name>
    <dbReference type="NCBI Taxonomy" id="439312"/>
    <lineage>
        <taxon>Eukaryota</taxon>
        <taxon>Fungi</taxon>
        <taxon>Fungi incertae sedis</taxon>
        <taxon>Mucoromycota</taxon>
        <taxon>Mucoromycotina</taxon>
        <taxon>Mucoromycetes</taxon>
        <taxon>Mucorales</taxon>
        <taxon>Mucorineae</taxon>
        <taxon>Mucoraceae</taxon>
        <taxon>Mucor</taxon>
    </lineage>
</organism>
<gene>
    <name evidence="2" type="ORF">MFLAVUS_004941</name>
</gene>
<comment type="caution">
    <text evidence="2">The sequence shown here is derived from an EMBL/GenBank/DDBJ whole genome shotgun (WGS) entry which is preliminary data.</text>
</comment>
<dbReference type="EMBL" id="BAABUK010000010">
    <property type="protein sequence ID" value="GAA5811504.1"/>
    <property type="molecule type" value="Genomic_DNA"/>
</dbReference>
<feature type="coiled-coil region" evidence="1">
    <location>
        <begin position="65"/>
        <end position="92"/>
    </location>
</feature>
<proteinExistence type="predicted"/>
<evidence type="ECO:0000313" key="3">
    <source>
        <dbReference type="Proteomes" id="UP001473302"/>
    </source>
</evidence>
<keyword evidence="3" id="KW-1185">Reference proteome</keyword>
<evidence type="ECO:0000313" key="2">
    <source>
        <dbReference type="EMBL" id="GAA5811504.1"/>
    </source>
</evidence>
<sequence length="94" mass="10582">MYGSCNEDNVAAKLCNDLSTMSDLLITMNASLMFFDRTISSMIETVQDNFIATSFGKHDNVGVQIESLIQIIRKLQSLLKTIQREISQNESLTF</sequence>
<reference evidence="2 3" key="1">
    <citation type="submission" date="2024-04" db="EMBL/GenBank/DDBJ databases">
        <title>genome sequences of Mucor flavus KT1a and Helicostylum pulchrum KT1b strains isolated from the surface of a dry-aged beef.</title>
        <authorList>
            <person name="Toyotome T."/>
            <person name="Hosono M."/>
            <person name="Torimaru M."/>
            <person name="Fukuda K."/>
            <person name="Mikami N."/>
        </authorList>
    </citation>
    <scope>NUCLEOTIDE SEQUENCE [LARGE SCALE GENOMIC DNA]</scope>
    <source>
        <strain evidence="2 3">KT1a</strain>
    </source>
</reference>
<evidence type="ECO:0000256" key="1">
    <source>
        <dbReference type="SAM" id="Coils"/>
    </source>
</evidence>
<protein>
    <submittedName>
        <fullName evidence="2">Uncharacterized protein</fullName>
    </submittedName>
</protein>
<keyword evidence="1" id="KW-0175">Coiled coil</keyword>
<accession>A0ABP9YXE1</accession>
<name>A0ABP9YXE1_9FUNG</name>
<dbReference type="Proteomes" id="UP001473302">
    <property type="component" value="Unassembled WGS sequence"/>
</dbReference>